<dbReference type="PANTHER" id="PTHR43451:SF1">
    <property type="entry name" value="ACETYLTRANSFERASE"/>
    <property type="match status" value="1"/>
</dbReference>
<keyword evidence="3" id="KW-1185">Reference proteome</keyword>
<feature type="domain" description="N-acetyltransferase" evidence="1">
    <location>
        <begin position="4"/>
        <end position="158"/>
    </location>
</feature>
<dbReference type="PROSITE" id="PS51186">
    <property type="entry name" value="GNAT"/>
    <property type="match status" value="1"/>
</dbReference>
<accession>A0AAF0CPA7</accession>
<gene>
    <name evidence="2" type="ORF">PXH66_15565</name>
</gene>
<dbReference type="InterPro" id="IPR052564">
    <property type="entry name" value="N-acetyltrans/Recomb-assoc"/>
</dbReference>
<dbReference type="SUPFAM" id="SSF55729">
    <property type="entry name" value="Acyl-CoA N-acyltransferases (Nat)"/>
    <property type="match status" value="1"/>
</dbReference>
<sequence>MSTPLLRVATPDDLPELAAIYIDAVQTLGPTAYTAAQVTAWASWPTAEPTEFRRRLTAGHTWVAEVEGQIAAFAVYVQPDHLDFLYTRGAYARRGLAMLLHEKLEAIARDLCAPLLRTEASYLSRPVFKKLGYRVMEIERVERFGETFTRFKMTKRLRVGAPTTGPDLAVIEAHAASFAVTPHVEAESVVTLRRHDPDNPGWFSGNDAGGVPGYFPTAWFEIDESTQQATAQRDYDAAELDVVVGDQVHVAETIGNWCLVVTHNGLHEGWIPAACLPATRE</sequence>
<dbReference type="EC" id="2.3.1.-" evidence="2"/>
<dbReference type="InterPro" id="IPR000182">
    <property type="entry name" value="GNAT_dom"/>
</dbReference>
<dbReference type="CDD" id="cd00174">
    <property type="entry name" value="SH3"/>
    <property type="match status" value="1"/>
</dbReference>
<keyword evidence="2" id="KW-0808">Transferase</keyword>
<reference evidence="2" key="1">
    <citation type="submission" date="2023-03" db="EMBL/GenBank/DDBJ databases">
        <title>Lomoglobus Profundus gen. nov., sp. nov., a novel member of the phylum Verrucomicrobia, isolated from deep-marine sediment of South China Sea.</title>
        <authorList>
            <person name="Ahmad T."/>
            <person name="Ishaq S.E."/>
            <person name="Wang F."/>
        </authorList>
    </citation>
    <scope>NUCLEOTIDE SEQUENCE</scope>
    <source>
        <strain evidence="2">LMO-M01</strain>
    </source>
</reference>
<name>A0AAF0CPA7_9BACT</name>
<dbReference type="Pfam" id="PF13673">
    <property type="entry name" value="Acetyltransf_10"/>
    <property type="match status" value="1"/>
</dbReference>
<dbReference type="RefSeq" id="WP_330930456.1">
    <property type="nucleotide sequence ID" value="NZ_CP119075.1"/>
</dbReference>
<dbReference type="KEGG" id="slom:PXH66_15565"/>
<dbReference type="AlphaFoldDB" id="A0AAF0CPA7"/>
<dbReference type="EMBL" id="CP119075">
    <property type="protein sequence ID" value="WED63754.1"/>
    <property type="molecule type" value="Genomic_DNA"/>
</dbReference>
<evidence type="ECO:0000259" key="1">
    <source>
        <dbReference type="PROSITE" id="PS51186"/>
    </source>
</evidence>
<dbReference type="CDD" id="cd04301">
    <property type="entry name" value="NAT_SF"/>
    <property type="match status" value="1"/>
</dbReference>
<dbReference type="Gene3D" id="3.40.630.30">
    <property type="match status" value="1"/>
</dbReference>
<evidence type="ECO:0000313" key="3">
    <source>
        <dbReference type="Proteomes" id="UP001218638"/>
    </source>
</evidence>
<keyword evidence="2" id="KW-0012">Acyltransferase</keyword>
<dbReference type="Gene3D" id="2.30.30.40">
    <property type="entry name" value="SH3 Domains"/>
    <property type="match status" value="1"/>
</dbReference>
<dbReference type="GO" id="GO:0016747">
    <property type="term" value="F:acyltransferase activity, transferring groups other than amino-acyl groups"/>
    <property type="evidence" value="ECO:0007669"/>
    <property type="project" value="InterPro"/>
</dbReference>
<dbReference type="PANTHER" id="PTHR43451">
    <property type="entry name" value="ACETYLTRANSFERASE (GNAT) FAMILY PROTEIN"/>
    <property type="match status" value="1"/>
</dbReference>
<proteinExistence type="predicted"/>
<dbReference type="SUPFAM" id="SSF50044">
    <property type="entry name" value="SH3-domain"/>
    <property type="match status" value="1"/>
</dbReference>
<dbReference type="InterPro" id="IPR016181">
    <property type="entry name" value="Acyl_CoA_acyltransferase"/>
</dbReference>
<organism evidence="2 3">
    <name type="scientific">Synoicihabitans lomoniglobus</name>
    <dbReference type="NCBI Taxonomy" id="2909285"/>
    <lineage>
        <taxon>Bacteria</taxon>
        <taxon>Pseudomonadati</taxon>
        <taxon>Verrucomicrobiota</taxon>
        <taxon>Opitutia</taxon>
        <taxon>Opitutales</taxon>
        <taxon>Opitutaceae</taxon>
        <taxon>Synoicihabitans</taxon>
    </lineage>
</organism>
<dbReference type="InterPro" id="IPR036028">
    <property type="entry name" value="SH3-like_dom_sf"/>
</dbReference>
<dbReference type="Proteomes" id="UP001218638">
    <property type="component" value="Chromosome"/>
</dbReference>
<evidence type="ECO:0000313" key="2">
    <source>
        <dbReference type="EMBL" id="WED63754.1"/>
    </source>
</evidence>
<protein>
    <submittedName>
        <fullName evidence="2">GNAT family N-acetyltransferase</fullName>
        <ecNumber evidence="2">2.3.1.-</ecNumber>
    </submittedName>
</protein>